<proteinExistence type="predicted"/>
<dbReference type="EMBL" id="JBJQND010000012">
    <property type="protein sequence ID" value="KAL3858797.1"/>
    <property type="molecule type" value="Genomic_DNA"/>
</dbReference>
<sequence>MGKRRNQKAQGISQMTYEREQIQDKGTSFELETDDQCSFPVESAVENHSEFGGNHISEKDKRTMRNEDLNETRASDSDYNAGQNRSGGATEKRSRRLNASVHVLSATSEWQRDLQGVDHGDIIGENAEMAKENSIDLTGRVVSAVSNAMQGYMNEVSGTMRSLENVLQGLVAKAKSPSCENTLAEESRDSIVEKRRRNREVHSTRHECHMIVKVKLMIVRVHQMGVMLKWKDIVRAFPDLV</sequence>
<evidence type="ECO:0000313" key="2">
    <source>
        <dbReference type="EMBL" id="KAL3858797.1"/>
    </source>
</evidence>
<accession>A0ABD3VB42</accession>
<dbReference type="AlphaFoldDB" id="A0ABD3VB42"/>
<feature type="compositionally biased region" description="Polar residues" evidence="1">
    <location>
        <begin position="77"/>
        <end position="87"/>
    </location>
</feature>
<protein>
    <submittedName>
        <fullName evidence="2">Uncharacterized protein</fullName>
    </submittedName>
</protein>
<comment type="caution">
    <text evidence="2">The sequence shown here is derived from an EMBL/GenBank/DDBJ whole genome shotgun (WGS) entry which is preliminary data.</text>
</comment>
<feature type="compositionally biased region" description="Basic and acidic residues" evidence="1">
    <location>
        <begin position="56"/>
        <end position="76"/>
    </location>
</feature>
<feature type="region of interest" description="Disordered" evidence="1">
    <location>
        <begin position="1"/>
        <end position="97"/>
    </location>
</feature>
<gene>
    <name evidence="2" type="ORF">ACJMK2_009050</name>
</gene>
<organism evidence="2 3">
    <name type="scientific">Sinanodonta woodiana</name>
    <name type="common">Chinese pond mussel</name>
    <name type="synonym">Anodonta woodiana</name>
    <dbReference type="NCBI Taxonomy" id="1069815"/>
    <lineage>
        <taxon>Eukaryota</taxon>
        <taxon>Metazoa</taxon>
        <taxon>Spiralia</taxon>
        <taxon>Lophotrochozoa</taxon>
        <taxon>Mollusca</taxon>
        <taxon>Bivalvia</taxon>
        <taxon>Autobranchia</taxon>
        <taxon>Heteroconchia</taxon>
        <taxon>Palaeoheterodonta</taxon>
        <taxon>Unionida</taxon>
        <taxon>Unionoidea</taxon>
        <taxon>Unionidae</taxon>
        <taxon>Unioninae</taxon>
        <taxon>Sinanodonta</taxon>
    </lineage>
</organism>
<keyword evidence="3" id="KW-1185">Reference proteome</keyword>
<dbReference type="Proteomes" id="UP001634394">
    <property type="component" value="Unassembled WGS sequence"/>
</dbReference>
<evidence type="ECO:0000256" key="1">
    <source>
        <dbReference type="SAM" id="MobiDB-lite"/>
    </source>
</evidence>
<reference evidence="2 3" key="1">
    <citation type="submission" date="2024-11" db="EMBL/GenBank/DDBJ databases">
        <title>Chromosome-level genome assembly of the freshwater bivalve Anodonta woodiana.</title>
        <authorList>
            <person name="Chen X."/>
        </authorList>
    </citation>
    <scope>NUCLEOTIDE SEQUENCE [LARGE SCALE GENOMIC DNA]</scope>
    <source>
        <strain evidence="2">MN2024</strain>
        <tissue evidence="2">Gills</tissue>
    </source>
</reference>
<evidence type="ECO:0000313" key="3">
    <source>
        <dbReference type="Proteomes" id="UP001634394"/>
    </source>
</evidence>
<name>A0ABD3VB42_SINWO</name>